<organism evidence="2 3">
    <name type="scientific">Leucocoprinus birnbaumii</name>
    <dbReference type="NCBI Taxonomy" id="56174"/>
    <lineage>
        <taxon>Eukaryota</taxon>
        <taxon>Fungi</taxon>
        <taxon>Dikarya</taxon>
        <taxon>Basidiomycota</taxon>
        <taxon>Agaricomycotina</taxon>
        <taxon>Agaricomycetes</taxon>
        <taxon>Agaricomycetidae</taxon>
        <taxon>Agaricales</taxon>
        <taxon>Agaricineae</taxon>
        <taxon>Agaricaceae</taxon>
        <taxon>Leucocoprinus</taxon>
    </lineage>
</organism>
<dbReference type="Gene3D" id="2.60.40.640">
    <property type="match status" value="3"/>
</dbReference>
<dbReference type="EMBL" id="JANIEX010000696">
    <property type="protein sequence ID" value="KAJ3564077.1"/>
    <property type="molecule type" value="Genomic_DNA"/>
</dbReference>
<dbReference type="GO" id="GO:0000935">
    <property type="term" value="C:division septum"/>
    <property type="evidence" value="ECO:0007669"/>
    <property type="project" value="TreeGrafter"/>
</dbReference>
<dbReference type="PANTHER" id="PTHR36419:SF1">
    <property type="entry name" value="RHO1 GEF LOCALIZING PROTEIN 1"/>
    <property type="match status" value="1"/>
</dbReference>
<evidence type="ECO:0000313" key="2">
    <source>
        <dbReference type="EMBL" id="KAJ3564077.1"/>
    </source>
</evidence>
<dbReference type="GO" id="GO:0004672">
    <property type="term" value="F:protein kinase activity"/>
    <property type="evidence" value="ECO:0007669"/>
    <property type="project" value="InterPro"/>
</dbReference>
<dbReference type="GO" id="GO:0005524">
    <property type="term" value="F:ATP binding"/>
    <property type="evidence" value="ECO:0007669"/>
    <property type="project" value="InterPro"/>
</dbReference>
<dbReference type="InterPro" id="IPR014752">
    <property type="entry name" value="Arrestin-like_C"/>
</dbReference>
<dbReference type="PANTHER" id="PTHR36419">
    <property type="entry name" value="ARRESTIN FAMILY PROTEIN 1"/>
    <property type="match status" value="1"/>
</dbReference>
<dbReference type="SMART" id="SM01017">
    <property type="entry name" value="Arrestin_C"/>
    <property type="match status" value="1"/>
</dbReference>
<dbReference type="InterPro" id="IPR053060">
    <property type="entry name" value="Cytokinesis_Signaling_Reg"/>
</dbReference>
<gene>
    <name evidence="2" type="ORF">NP233_g8530</name>
</gene>
<dbReference type="AlphaFoldDB" id="A0AAD5YRS7"/>
<dbReference type="CDD" id="cd00180">
    <property type="entry name" value="PKc"/>
    <property type="match status" value="1"/>
</dbReference>
<dbReference type="SMART" id="SM00220">
    <property type="entry name" value="S_TKc"/>
    <property type="match status" value="1"/>
</dbReference>
<dbReference type="PROSITE" id="PS50011">
    <property type="entry name" value="PROTEIN_KINASE_DOM"/>
    <property type="match status" value="1"/>
</dbReference>
<comment type="caution">
    <text evidence="2">The sequence shown here is derived from an EMBL/GenBank/DDBJ whole genome shotgun (WGS) entry which is preliminary data.</text>
</comment>
<name>A0AAD5YRS7_9AGAR</name>
<accession>A0AAD5YRS7</accession>
<dbReference type="InterPro" id="IPR008271">
    <property type="entry name" value="Ser/Thr_kinase_AS"/>
</dbReference>
<protein>
    <recommendedName>
        <fullName evidence="1">Protein kinase domain-containing protein</fullName>
    </recommendedName>
</protein>
<sequence>MSERERIQIIAANDDKIVHGFPGIPPNANFSDGAQITGEVQISLSFLGASASKVEIKLVKAESIKLKDQKYNTVTDTMEELVLWEHRDEKSDTYAGRFPFAMDIPVDLPPTISLSKQGIEVMYSLQAIVYRGSRTRFWKESPFSCSIPVKIDKYDLHPSWPIYHNPKPKLLNDGSVRYSIRLSRTCYCIGEAIKLISAVSLASNETVPEVLEFRVKLWQRISPSSKLSGSSLRQTGSSKGGSYTKLISQQVTCCATATGAMTFSAELFCRIPQGIIPTLTYQSAYLQVTYFLEAITVFHSRELKLDVPIVISPFESTPVVVGDPLLMMGPAEGLGGTPVLDLPSLNSSNVDATTALPSTTQRSPNGTRVQMPQLRLITKSDIIVSKTSIRSGAFSDIFLADWDTSKHTGRQKLSVKFFREINTECNELSLRSFHRRFIGEVSTWLHAQPHPNVLDFIGLYRPDTSKPPAIGRYQFTLDVPVDIPPTVMFSNQGIEIKYALQATVYRGKRTRFWKETPFSHTLPIEIKKYEFHPAWPIYHNPKPKLLDNGRTRFSSRLLRSNFCSGETITLAVAIAFRSHQLVPDILEFEVKLWQYFSVASQLPGTRQQQSGSSSPERFTNLISQRVTCCATAPEATTFSAELFCQIPQAIIPTLAYKSVQAEVTYKLEATTSISGEQLVLDVPLIISPFQSCSLNKKLRTLGPVSSLGGVLQSVIPSPNSQLSVPLANALHGGPGGISAHVPQLQVLTKNEILVSSNVIGIGGFSDVYLGEWSVGHGTGRGKVANVPRLRLIAEISTWLLAQGHPNILPFIGVYQREISRVVALVSPFRESGDLLHFLPQCLESTRHPLALGIANGLAHLHAHKIVHGDLKPQNVLVNIDTEGRPICEISDFGRAKILDMPGFTGSLQITRRYDDSQISSESYELFNQLQRT</sequence>
<evidence type="ECO:0000313" key="3">
    <source>
        <dbReference type="Proteomes" id="UP001213000"/>
    </source>
</evidence>
<dbReference type="GO" id="GO:0000917">
    <property type="term" value="P:division septum assembly"/>
    <property type="evidence" value="ECO:0007669"/>
    <property type="project" value="TreeGrafter"/>
</dbReference>
<reference evidence="2" key="1">
    <citation type="submission" date="2022-07" db="EMBL/GenBank/DDBJ databases">
        <title>Genome Sequence of Leucocoprinus birnbaumii.</title>
        <authorList>
            <person name="Buettner E."/>
        </authorList>
    </citation>
    <scope>NUCLEOTIDE SEQUENCE</scope>
    <source>
        <strain evidence="2">VT141</strain>
    </source>
</reference>
<dbReference type="InterPro" id="IPR011009">
    <property type="entry name" value="Kinase-like_dom_sf"/>
</dbReference>
<evidence type="ECO:0000259" key="1">
    <source>
        <dbReference type="PROSITE" id="PS50011"/>
    </source>
</evidence>
<dbReference type="Proteomes" id="UP001213000">
    <property type="component" value="Unassembled WGS sequence"/>
</dbReference>
<dbReference type="Gene3D" id="1.10.510.10">
    <property type="entry name" value="Transferase(Phosphotransferase) domain 1"/>
    <property type="match status" value="1"/>
</dbReference>
<keyword evidence="3" id="KW-1185">Reference proteome</keyword>
<feature type="domain" description="Protein kinase" evidence="1">
    <location>
        <begin position="753"/>
        <end position="932"/>
    </location>
</feature>
<dbReference type="InterPro" id="IPR011022">
    <property type="entry name" value="Arrestin_C-like"/>
</dbReference>
<dbReference type="PROSITE" id="PS00108">
    <property type="entry name" value="PROTEIN_KINASE_ST"/>
    <property type="match status" value="1"/>
</dbReference>
<dbReference type="InterPro" id="IPR000719">
    <property type="entry name" value="Prot_kinase_dom"/>
</dbReference>
<dbReference type="SUPFAM" id="SSF56112">
    <property type="entry name" value="Protein kinase-like (PK-like)"/>
    <property type="match status" value="1"/>
</dbReference>
<dbReference type="Pfam" id="PF00069">
    <property type="entry name" value="Pkinase"/>
    <property type="match status" value="1"/>
</dbReference>
<dbReference type="Pfam" id="PF02752">
    <property type="entry name" value="Arrestin_C"/>
    <property type="match status" value="2"/>
</dbReference>
<proteinExistence type="predicted"/>